<dbReference type="Pfam" id="PF23999">
    <property type="entry name" value="CUSTOS"/>
    <property type="match status" value="1"/>
</dbReference>
<evidence type="ECO:0000256" key="2">
    <source>
        <dbReference type="ARBA" id="ARBA00008632"/>
    </source>
</evidence>
<evidence type="ECO:0000256" key="5">
    <source>
        <dbReference type="ARBA" id="ARBA00022687"/>
    </source>
</evidence>
<dbReference type="GeneID" id="136091430"/>
<feature type="region of interest" description="Disordered" evidence="7">
    <location>
        <begin position="118"/>
        <end position="144"/>
    </location>
</feature>
<evidence type="ECO:0000256" key="3">
    <source>
        <dbReference type="ARBA" id="ARBA00013465"/>
    </source>
</evidence>
<evidence type="ECO:0000256" key="7">
    <source>
        <dbReference type="SAM" id="MobiDB-lite"/>
    </source>
</evidence>
<dbReference type="PANTHER" id="PTHR14482:SF0">
    <property type="entry name" value="PROTEIN CUSTOS"/>
    <property type="match status" value="1"/>
</dbReference>
<comment type="subcellular location">
    <subcellularLocation>
        <location evidence="1">Nucleus envelope</location>
    </subcellularLocation>
</comment>
<keyword evidence="8" id="KW-1185">Reference proteome</keyword>
<feature type="compositionally biased region" description="Acidic residues" evidence="7">
    <location>
        <begin position="1"/>
        <end position="11"/>
    </location>
</feature>
<accession>A0ABM4DKP2</accession>
<dbReference type="Proteomes" id="UP001652625">
    <property type="component" value="Chromosome 15"/>
</dbReference>
<keyword evidence="6" id="KW-0539">Nucleus</keyword>
<sequence length="179" mass="20667">MSSSSSDEDEEEARKIRESVNGFEIAKQLSDNVRETNKSRSYKENASKRASKEDNEDMNILKITPEVQKFVSIKLSSYLDKTLKEKIFDQPKSAAPDQIQKSEGIHLFSHSIMITDDFDEKPVKKHQKTKRKRLSSSEDEESLEKFQSVAVTIESIMKDACEYVKRDEKPLLKNGRKLY</sequence>
<comment type="similarity">
    <text evidence="2">Belongs to the CUSTOS family.</text>
</comment>
<name>A0ABM4DKP2_HYDVU</name>
<gene>
    <name evidence="9" type="primary">LOC136091430</name>
</gene>
<dbReference type="InterPro" id="IPR026694">
    <property type="entry name" value="CUSTOS"/>
</dbReference>
<dbReference type="RefSeq" id="XP_065675084.1">
    <property type="nucleotide sequence ID" value="XM_065819012.1"/>
</dbReference>
<feature type="region of interest" description="Disordered" evidence="7">
    <location>
        <begin position="1"/>
        <end position="20"/>
    </location>
</feature>
<proteinExistence type="inferred from homology"/>
<evidence type="ECO:0000313" key="9">
    <source>
        <dbReference type="RefSeq" id="XP_065675084.1"/>
    </source>
</evidence>
<evidence type="ECO:0000313" key="8">
    <source>
        <dbReference type="Proteomes" id="UP001652625"/>
    </source>
</evidence>
<feature type="region of interest" description="Disordered" evidence="7">
    <location>
        <begin position="27"/>
        <end position="58"/>
    </location>
</feature>
<organism evidence="8 9">
    <name type="scientific">Hydra vulgaris</name>
    <name type="common">Hydra</name>
    <name type="synonym">Hydra attenuata</name>
    <dbReference type="NCBI Taxonomy" id="6087"/>
    <lineage>
        <taxon>Eukaryota</taxon>
        <taxon>Metazoa</taxon>
        <taxon>Cnidaria</taxon>
        <taxon>Hydrozoa</taxon>
        <taxon>Hydroidolina</taxon>
        <taxon>Anthoathecata</taxon>
        <taxon>Aplanulata</taxon>
        <taxon>Hydridae</taxon>
        <taxon>Hydra</taxon>
    </lineage>
</organism>
<evidence type="ECO:0000256" key="1">
    <source>
        <dbReference type="ARBA" id="ARBA00004259"/>
    </source>
</evidence>
<keyword evidence="5" id="KW-0879">Wnt signaling pathway</keyword>
<protein>
    <recommendedName>
        <fullName evidence="3">Protein CUSTOS</fullName>
    </recommendedName>
</protein>
<feature type="compositionally biased region" description="Basic residues" evidence="7">
    <location>
        <begin position="123"/>
        <end position="134"/>
    </location>
</feature>
<keyword evidence="4" id="KW-0217">Developmental protein</keyword>
<reference evidence="9" key="1">
    <citation type="submission" date="2025-08" db="UniProtKB">
        <authorList>
            <consortium name="RefSeq"/>
        </authorList>
    </citation>
    <scope>IDENTIFICATION</scope>
</reference>
<evidence type="ECO:0000256" key="6">
    <source>
        <dbReference type="ARBA" id="ARBA00023242"/>
    </source>
</evidence>
<evidence type="ECO:0000256" key="4">
    <source>
        <dbReference type="ARBA" id="ARBA00022473"/>
    </source>
</evidence>
<dbReference type="PANTHER" id="PTHR14482">
    <property type="entry name" value="CHROMOSOME 12 ORF 43 HOMOLOG"/>
    <property type="match status" value="1"/>
</dbReference>
<feature type="compositionally biased region" description="Basic and acidic residues" evidence="7">
    <location>
        <begin position="32"/>
        <end position="53"/>
    </location>
</feature>